<accession>A0ACC2R525</accession>
<evidence type="ECO:0000313" key="2">
    <source>
        <dbReference type="Proteomes" id="UP001231649"/>
    </source>
</evidence>
<protein>
    <submittedName>
        <fullName evidence="1">Uncharacterized protein</fullName>
    </submittedName>
</protein>
<comment type="caution">
    <text evidence="1">The sequence shown here is derived from an EMBL/GenBank/DDBJ whole genome shotgun (WGS) entry which is preliminary data.</text>
</comment>
<dbReference type="Proteomes" id="UP001231649">
    <property type="component" value="Chromosome 11"/>
</dbReference>
<proteinExistence type="predicted"/>
<dbReference type="EMBL" id="CM056787">
    <property type="protein sequence ID" value="KAJ8733339.1"/>
    <property type="molecule type" value="Genomic_DNA"/>
</dbReference>
<organism evidence="1 2">
    <name type="scientific">Mythimna loreyi</name>
    <dbReference type="NCBI Taxonomy" id="667449"/>
    <lineage>
        <taxon>Eukaryota</taxon>
        <taxon>Metazoa</taxon>
        <taxon>Ecdysozoa</taxon>
        <taxon>Arthropoda</taxon>
        <taxon>Hexapoda</taxon>
        <taxon>Insecta</taxon>
        <taxon>Pterygota</taxon>
        <taxon>Neoptera</taxon>
        <taxon>Endopterygota</taxon>
        <taxon>Lepidoptera</taxon>
        <taxon>Glossata</taxon>
        <taxon>Ditrysia</taxon>
        <taxon>Noctuoidea</taxon>
        <taxon>Noctuidae</taxon>
        <taxon>Noctuinae</taxon>
        <taxon>Hadenini</taxon>
        <taxon>Mythimna</taxon>
    </lineage>
</organism>
<gene>
    <name evidence="1" type="ORF">PYW08_001637</name>
</gene>
<keyword evidence="2" id="KW-1185">Reference proteome</keyword>
<evidence type="ECO:0000313" key="1">
    <source>
        <dbReference type="EMBL" id="KAJ8733339.1"/>
    </source>
</evidence>
<name>A0ACC2R525_9NEOP</name>
<sequence>MEENVALDSKKQRKFVKSIRGIKKLIKKNEEKAKPQKKDEKEEPKKPFSMRLKDGKVSKRRKRKERGLVYLSHIPHGFYEHQMTQYFKQFGVVTNVRVIRSKRTGNSKGFAFVEFKEPAVGQIVAETMNNYLMGKRLIKAAYIPPEKQKLKAFRKNWNSVHNPSSIQRLKTKKAFNADKDDIGELKRAKKLLTNLNKNMKKLSEIGVNYDFAPVDVPEALLNDIVKQEKEESKTVKEDSKTVKEESKPKKAVKPKQEKKEPAVSPKKTKFEKSQKPIKKQLKKK</sequence>
<reference evidence="1" key="1">
    <citation type="submission" date="2023-03" db="EMBL/GenBank/DDBJ databases">
        <title>Chromosome-level genomes of two armyworms, Mythimna separata and Mythimna loreyi, provide insights into the biosynthesis and reception of sex pheromones.</title>
        <authorList>
            <person name="Zhao H."/>
        </authorList>
    </citation>
    <scope>NUCLEOTIDE SEQUENCE</scope>
    <source>
        <strain evidence="1">BeijingLab</strain>
    </source>
</reference>